<evidence type="ECO:0000313" key="1">
    <source>
        <dbReference type="EMBL" id="OGG76205.1"/>
    </source>
</evidence>
<proteinExistence type="predicted"/>
<evidence type="ECO:0000313" key="2">
    <source>
        <dbReference type="Proteomes" id="UP000178587"/>
    </source>
</evidence>
<dbReference type="Proteomes" id="UP000178587">
    <property type="component" value="Unassembled WGS sequence"/>
</dbReference>
<reference evidence="1 2" key="1">
    <citation type="journal article" date="2016" name="Nat. Commun.">
        <title>Thousands of microbial genomes shed light on interconnected biogeochemical processes in an aquifer system.</title>
        <authorList>
            <person name="Anantharaman K."/>
            <person name="Brown C.T."/>
            <person name="Hug L.A."/>
            <person name="Sharon I."/>
            <person name="Castelle C.J."/>
            <person name="Probst A.J."/>
            <person name="Thomas B.C."/>
            <person name="Singh A."/>
            <person name="Wilkins M.J."/>
            <person name="Karaoz U."/>
            <person name="Brodie E.L."/>
            <person name="Williams K.H."/>
            <person name="Hubbard S.S."/>
            <person name="Banfield J.F."/>
        </authorList>
    </citation>
    <scope>NUCLEOTIDE SEQUENCE [LARGE SCALE GENOMIC DNA]</scope>
</reference>
<dbReference type="EMBL" id="MFLU01000002">
    <property type="protein sequence ID" value="OGG76205.1"/>
    <property type="molecule type" value="Genomic_DNA"/>
</dbReference>
<comment type="caution">
    <text evidence="1">The sequence shown here is derived from an EMBL/GenBank/DDBJ whole genome shotgun (WGS) entry which is preliminary data.</text>
</comment>
<name>A0A1F6ERF1_9BACT</name>
<gene>
    <name evidence="1" type="ORF">A3A34_01805</name>
</gene>
<sequence length="60" mass="6997">MCRSEKISEVAEGSFQKNNLSYKKTSDILQTTNVRYVDNSVDSVDNGQFYKIHFPIHREK</sequence>
<accession>A0A1F6ERF1</accession>
<organism evidence="1 2">
    <name type="scientific">Candidatus Kaiserbacteria bacterium RIFCSPLOWO2_01_FULL_50_24</name>
    <dbReference type="NCBI Taxonomy" id="1798507"/>
    <lineage>
        <taxon>Bacteria</taxon>
        <taxon>Candidatus Kaiseribacteriota</taxon>
    </lineage>
</organism>
<dbReference type="AlphaFoldDB" id="A0A1F6ERF1"/>
<protein>
    <submittedName>
        <fullName evidence="1">Uncharacterized protein</fullName>
    </submittedName>
</protein>